<proteinExistence type="inferred from homology"/>
<reference evidence="13" key="1">
    <citation type="submission" date="2025-08" db="UniProtKB">
        <authorList>
            <consortium name="Ensembl"/>
        </authorList>
    </citation>
    <scope>IDENTIFICATION</scope>
</reference>
<evidence type="ECO:0000256" key="3">
    <source>
        <dbReference type="ARBA" id="ARBA00022723"/>
    </source>
</evidence>
<dbReference type="GO" id="GO:0004198">
    <property type="term" value="F:calcium-dependent cysteine-type endopeptidase activity"/>
    <property type="evidence" value="ECO:0007669"/>
    <property type="project" value="InterPro"/>
</dbReference>
<dbReference type="InterPro" id="IPR002048">
    <property type="entry name" value="EF_hand_dom"/>
</dbReference>
<dbReference type="Pfam" id="PF00648">
    <property type="entry name" value="Peptidase_C2"/>
    <property type="match status" value="1"/>
</dbReference>
<dbReference type="PROSITE" id="PS50203">
    <property type="entry name" value="CALPAIN_CAT"/>
    <property type="match status" value="1"/>
</dbReference>
<dbReference type="CDD" id="cd00044">
    <property type="entry name" value="CysPc"/>
    <property type="match status" value="1"/>
</dbReference>
<feature type="active site" evidence="9 10">
    <location>
        <position position="105"/>
    </location>
</feature>
<dbReference type="GO" id="GO:0006508">
    <property type="term" value="P:proteolysis"/>
    <property type="evidence" value="ECO:0007669"/>
    <property type="project" value="UniProtKB-KW"/>
</dbReference>
<dbReference type="CDD" id="cd00214">
    <property type="entry name" value="Calpain_III"/>
    <property type="match status" value="1"/>
</dbReference>
<keyword evidence="14" id="KW-1185">Reference proteome</keyword>
<name>A0A8B9CF47_9AVES</name>
<dbReference type="InterPro" id="IPR033883">
    <property type="entry name" value="C2_III"/>
</dbReference>
<keyword evidence="5 10" id="KW-0378">Hydrolase</keyword>
<feature type="domain" description="Calpain catalytic" evidence="11">
    <location>
        <begin position="45"/>
        <end position="344"/>
    </location>
</feature>
<dbReference type="GO" id="GO:0005737">
    <property type="term" value="C:cytoplasm"/>
    <property type="evidence" value="ECO:0007669"/>
    <property type="project" value="TreeGrafter"/>
</dbReference>
<dbReference type="SUPFAM" id="SSF54001">
    <property type="entry name" value="Cysteine proteinases"/>
    <property type="match status" value="1"/>
</dbReference>
<comment type="similarity">
    <text evidence="1">Belongs to the peptidase C2 family.</text>
</comment>
<comment type="function">
    <text evidence="8">Calcium-regulated non-lysosomal thiol-protease which catalyze limited proteolysis of substrates involved in cytoskeletal remodeling and signal transduction.</text>
</comment>
<gene>
    <name evidence="13" type="primary">CAPN8</name>
</gene>
<sequence length="631" mass="71493">MARVAARLCQDRAAPEGLGSYGKAVRYLNQDYEVLKQRCLQAGALFKDEEFPACPSALGYCDLGPYSFKTQGIIWKRPTELCANPQFIVGGATRTDVCQGELGDCWLLAAIASLTLNPDVLYRVVPKAQSFQEDYAGIFHFQFWQYGEWVDVVVDDRLPTKNGKLLFVHSEEGNEFWSALLEKAYAKLNGSYEALTGGSTIEGFEDFTGGISESYSLRRAPSNLYQIIQKALRAGSLLGCSIDVTRASETEAITSLKLVKGHAYSVTGAEEVHYRGRPEKLVRLRNPWGEVEWTGAWSDNAPEWNYIDPKQKQALDKQIDDGEFWMAFSDFQRQFTRLEICNLTPDTLTGNQVNKWDLTMFNGQWRRGSTAGGCQNYPATYWINPQFKIRLDEPDDDHDGSLNEPCCTILVGLMQKNRRRQKKMGEGLLSIGYSLYQLENSTDIHLNRAFFARNQPIAQSGTYVNLREVSSRIKLPKGEYLIVPSTFEPYKNGEFCLRVFSEKQGQPLAPDIRNLRFYLKVIEELYPNSLIPLLQAIYKKVDSDYSGTIDAHEMQNALSEAGFTLNSQVQHSIVIRYACSKLTIDFDGFVACMIRLETLFKVFRLLDKEKSGVVQLSLAEVRLVKLKYHVF</sequence>
<evidence type="ECO:0000259" key="11">
    <source>
        <dbReference type="PROSITE" id="PS50203"/>
    </source>
</evidence>
<dbReference type="AlphaFoldDB" id="A0A8B9CF47"/>
<dbReference type="SMART" id="SM00720">
    <property type="entry name" value="calpain_III"/>
    <property type="match status" value="1"/>
</dbReference>
<dbReference type="SUPFAM" id="SSF47473">
    <property type="entry name" value="EF-hand"/>
    <property type="match status" value="1"/>
</dbReference>
<dbReference type="FunFam" id="3.90.70.10:FF:000001">
    <property type="entry name" value="Calpain-1 catalytic subunit"/>
    <property type="match status" value="1"/>
</dbReference>
<evidence type="ECO:0000256" key="9">
    <source>
        <dbReference type="PIRSR" id="PIRSR622684-1"/>
    </source>
</evidence>
<evidence type="ECO:0000256" key="2">
    <source>
        <dbReference type="ARBA" id="ARBA00022670"/>
    </source>
</evidence>
<keyword evidence="4" id="KW-0677">Repeat</keyword>
<dbReference type="SMART" id="SM00230">
    <property type="entry name" value="CysPc"/>
    <property type="match status" value="1"/>
</dbReference>
<dbReference type="Proteomes" id="UP000694426">
    <property type="component" value="Unplaced"/>
</dbReference>
<reference evidence="13" key="2">
    <citation type="submission" date="2025-09" db="UniProtKB">
        <authorList>
            <consortium name="Ensembl"/>
        </authorList>
    </citation>
    <scope>IDENTIFICATION</scope>
</reference>
<evidence type="ECO:0000256" key="6">
    <source>
        <dbReference type="ARBA" id="ARBA00022807"/>
    </source>
</evidence>
<feature type="active site" evidence="9 10">
    <location>
        <position position="262"/>
    </location>
</feature>
<evidence type="ECO:0000256" key="5">
    <source>
        <dbReference type="ARBA" id="ARBA00022801"/>
    </source>
</evidence>
<dbReference type="InterPro" id="IPR001300">
    <property type="entry name" value="Peptidase_C2_calpain_cat"/>
</dbReference>
<protein>
    <submittedName>
        <fullName evidence="13">Calpain 8</fullName>
    </submittedName>
</protein>
<dbReference type="FunFam" id="2.60.120.380:FF:000001">
    <property type="entry name" value="Calpain-1 catalytic subunit"/>
    <property type="match status" value="1"/>
</dbReference>
<dbReference type="InterPro" id="IPR022682">
    <property type="entry name" value="Calpain_domain_III"/>
</dbReference>
<dbReference type="SUPFAM" id="SSF49758">
    <property type="entry name" value="Calpain large subunit, middle domain (domain III)"/>
    <property type="match status" value="1"/>
</dbReference>
<dbReference type="InterPro" id="IPR022684">
    <property type="entry name" value="Calpain_cysteine_protease"/>
</dbReference>
<dbReference type="PROSITE" id="PS00139">
    <property type="entry name" value="THIOL_PROTEASE_CYS"/>
    <property type="match status" value="1"/>
</dbReference>
<dbReference type="GeneTree" id="ENSGT00940000160090"/>
<dbReference type="PROSITE" id="PS50222">
    <property type="entry name" value="EF_HAND_2"/>
    <property type="match status" value="1"/>
</dbReference>
<organism evidence="13 14">
    <name type="scientific">Anser brachyrhynchus</name>
    <name type="common">Pink-footed goose</name>
    <dbReference type="NCBI Taxonomy" id="132585"/>
    <lineage>
        <taxon>Eukaryota</taxon>
        <taxon>Metazoa</taxon>
        <taxon>Chordata</taxon>
        <taxon>Craniata</taxon>
        <taxon>Vertebrata</taxon>
        <taxon>Euteleostomi</taxon>
        <taxon>Archelosauria</taxon>
        <taxon>Archosauria</taxon>
        <taxon>Dinosauria</taxon>
        <taxon>Saurischia</taxon>
        <taxon>Theropoda</taxon>
        <taxon>Coelurosauria</taxon>
        <taxon>Aves</taxon>
        <taxon>Neognathae</taxon>
        <taxon>Galloanserae</taxon>
        <taxon>Anseriformes</taxon>
        <taxon>Anatidae</taxon>
        <taxon>Anserinae</taxon>
        <taxon>Anser</taxon>
    </lineage>
</organism>
<evidence type="ECO:0000256" key="4">
    <source>
        <dbReference type="ARBA" id="ARBA00022737"/>
    </source>
</evidence>
<dbReference type="GO" id="GO:0005509">
    <property type="term" value="F:calcium ion binding"/>
    <property type="evidence" value="ECO:0007669"/>
    <property type="project" value="InterPro"/>
</dbReference>
<feature type="active site" evidence="9 10">
    <location>
        <position position="286"/>
    </location>
</feature>
<keyword evidence="2 10" id="KW-0645">Protease</keyword>
<evidence type="ECO:0000313" key="13">
    <source>
        <dbReference type="Ensembl" id="ENSABRP00000017964.1"/>
    </source>
</evidence>
<dbReference type="InterPro" id="IPR036213">
    <property type="entry name" value="Calpain_III_sf"/>
</dbReference>
<evidence type="ECO:0000313" key="14">
    <source>
        <dbReference type="Proteomes" id="UP000694426"/>
    </source>
</evidence>
<dbReference type="PRINTS" id="PR00704">
    <property type="entry name" value="CALPAIN"/>
</dbReference>
<keyword evidence="7" id="KW-0106">Calcium</keyword>
<dbReference type="PANTHER" id="PTHR10183">
    <property type="entry name" value="CALPAIN"/>
    <property type="match status" value="1"/>
</dbReference>
<dbReference type="InterPro" id="IPR011992">
    <property type="entry name" value="EF-hand-dom_pair"/>
</dbReference>
<evidence type="ECO:0000259" key="12">
    <source>
        <dbReference type="PROSITE" id="PS50222"/>
    </source>
</evidence>
<dbReference type="PANTHER" id="PTHR10183:SF374">
    <property type="entry name" value="CALPAIN-8"/>
    <property type="match status" value="1"/>
</dbReference>
<keyword evidence="6 10" id="KW-0788">Thiol protease</keyword>
<feature type="domain" description="EF-hand" evidence="12">
    <location>
        <begin position="529"/>
        <end position="564"/>
    </location>
</feature>
<dbReference type="Ensembl" id="ENSABRT00000025396.1">
    <property type="protein sequence ID" value="ENSABRP00000017964.1"/>
    <property type="gene ID" value="ENSABRG00000015477.1"/>
</dbReference>
<evidence type="ECO:0000256" key="7">
    <source>
        <dbReference type="ARBA" id="ARBA00022837"/>
    </source>
</evidence>
<dbReference type="Gene3D" id="1.10.238.10">
    <property type="entry name" value="EF-hand"/>
    <property type="match status" value="1"/>
</dbReference>
<dbReference type="Gene3D" id="3.90.70.10">
    <property type="entry name" value="Cysteine proteinases"/>
    <property type="match status" value="1"/>
</dbReference>
<keyword evidence="3" id="KW-0479">Metal-binding</keyword>
<evidence type="ECO:0000256" key="8">
    <source>
        <dbReference type="ARBA" id="ARBA00054695"/>
    </source>
</evidence>
<accession>A0A8B9CF47</accession>
<dbReference type="Gene3D" id="2.60.120.380">
    <property type="match status" value="1"/>
</dbReference>
<dbReference type="InterPro" id="IPR000169">
    <property type="entry name" value="Pept_cys_AS"/>
</dbReference>
<dbReference type="InterPro" id="IPR022683">
    <property type="entry name" value="Calpain_III"/>
</dbReference>
<evidence type="ECO:0000256" key="10">
    <source>
        <dbReference type="PROSITE-ProRule" id="PRU00239"/>
    </source>
</evidence>
<dbReference type="InterPro" id="IPR038765">
    <property type="entry name" value="Papain-like_cys_pep_sf"/>
</dbReference>
<dbReference type="Pfam" id="PF01067">
    <property type="entry name" value="Calpain_III"/>
    <property type="match status" value="1"/>
</dbReference>
<evidence type="ECO:0000256" key="1">
    <source>
        <dbReference type="ARBA" id="ARBA00007623"/>
    </source>
</evidence>